<sequence>FIYVTCGCVICIFCNFGPLYLVKVCPNAALVEPGFYAPVKYFSAAQASKAQRVTHGRGFLQSSPLKVKEPRETYSHPLTISAVQDEENIYQVGNGKVVVGCRMERDYVLQDDDLEELVNDIPWSQFDPDGQEENEDIPWELSVNM</sequence>
<dbReference type="SUPFAM" id="SSF54928">
    <property type="entry name" value="RNA-binding domain, RBD"/>
    <property type="match status" value="1"/>
</dbReference>
<name>A0A8K9UI39_ONCMY</name>
<dbReference type="Proteomes" id="UP000694395">
    <property type="component" value="Chromosome 13"/>
</dbReference>
<accession>A0A8K9UI39</accession>
<reference evidence="1" key="1">
    <citation type="submission" date="2020-07" db="EMBL/GenBank/DDBJ databases">
        <title>A long reads based de novo assembly of the rainbow trout Arlee double haploid line genome.</title>
        <authorList>
            <person name="Gao G."/>
            <person name="Palti Y."/>
        </authorList>
    </citation>
    <scope>NUCLEOTIDE SEQUENCE [LARGE SCALE GENOMIC DNA]</scope>
</reference>
<dbReference type="PANTHER" id="PTHR31164:SF1">
    <property type="entry name" value="RAD52 MOTIF-CONTAINING PROTEIN 1"/>
    <property type="match status" value="1"/>
</dbReference>
<dbReference type="PANTHER" id="PTHR31164">
    <property type="entry name" value="RAD52 MOTIF-CONTAINING PROTEIN 1"/>
    <property type="match status" value="1"/>
</dbReference>
<keyword evidence="2" id="KW-1185">Reference proteome</keyword>
<reference evidence="1" key="3">
    <citation type="submission" date="2025-09" db="UniProtKB">
        <authorList>
            <consortium name="Ensembl"/>
        </authorList>
    </citation>
    <scope>IDENTIFICATION</scope>
</reference>
<proteinExistence type="predicted"/>
<reference evidence="1" key="2">
    <citation type="submission" date="2025-08" db="UniProtKB">
        <authorList>
            <consortium name="Ensembl"/>
        </authorList>
    </citation>
    <scope>IDENTIFICATION</scope>
</reference>
<dbReference type="InterPro" id="IPR035979">
    <property type="entry name" value="RBD_domain_sf"/>
</dbReference>
<protein>
    <submittedName>
        <fullName evidence="1">Uncharacterized protein</fullName>
    </submittedName>
</protein>
<dbReference type="GO" id="GO:0005730">
    <property type="term" value="C:nucleolus"/>
    <property type="evidence" value="ECO:0007669"/>
    <property type="project" value="TreeGrafter"/>
</dbReference>
<dbReference type="AlphaFoldDB" id="A0A8K9UI39"/>
<organism evidence="1 2">
    <name type="scientific">Oncorhynchus mykiss</name>
    <name type="common">Rainbow trout</name>
    <name type="synonym">Salmo gairdneri</name>
    <dbReference type="NCBI Taxonomy" id="8022"/>
    <lineage>
        <taxon>Eukaryota</taxon>
        <taxon>Metazoa</taxon>
        <taxon>Chordata</taxon>
        <taxon>Craniata</taxon>
        <taxon>Vertebrata</taxon>
        <taxon>Euteleostomi</taxon>
        <taxon>Actinopterygii</taxon>
        <taxon>Neopterygii</taxon>
        <taxon>Teleostei</taxon>
        <taxon>Protacanthopterygii</taxon>
        <taxon>Salmoniformes</taxon>
        <taxon>Salmonidae</taxon>
        <taxon>Salmoninae</taxon>
        <taxon>Oncorhynchus</taxon>
    </lineage>
</organism>
<dbReference type="GO" id="GO:0003676">
    <property type="term" value="F:nucleic acid binding"/>
    <property type="evidence" value="ECO:0007669"/>
    <property type="project" value="InterPro"/>
</dbReference>
<dbReference type="InterPro" id="IPR040224">
    <property type="entry name" value="RDM1"/>
</dbReference>
<dbReference type="Ensembl" id="ENSOMYT00000130242.1">
    <property type="protein sequence ID" value="ENSOMYP00000109877.1"/>
    <property type="gene ID" value="ENSOMYG00000074755.1"/>
</dbReference>
<evidence type="ECO:0000313" key="1">
    <source>
        <dbReference type="Ensembl" id="ENSOMYP00000109877.1"/>
    </source>
</evidence>
<evidence type="ECO:0000313" key="2">
    <source>
        <dbReference type="Proteomes" id="UP000694395"/>
    </source>
</evidence>